<dbReference type="InterPro" id="IPR008278">
    <property type="entry name" value="4-PPantetheinyl_Trfase_dom"/>
</dbReference>
<keyword evidence="2 4" id="KW-0808">Transferase</keyword>
<gene>
    <name evidence="4" type="ORF">IW245_006846</name>
</gene>
<protein>
    <submittedName>
        <fullName evidence="4">4'-phosphopantetheinyl transferase</fullName>
        <ecNumber evidence="4">2.7.8.-</ecNumber>
    </submittedName>
</protein>
<evidence type="ECO:0000313" key="4">
    <source>
        <dbReference type="EMBL" id="MBG6140652.1"/>
    </source>
</evidence>
<dbReference type="Pfam" id="PF01648">
    <property type="entry name" value="ACPS"/>
    <property type="match status" value="1"/>
</dbReference>
<accession>A0A8J7KTE7</accession>
<dbReference type="GO" id="GO:0008897">
    <property type="term" value="F:holo-[acyl-carrier-protein] synthase activity"/>
    <property type="evidence" value="ECO:0007669"/>
    <property type="project" value="InterPro"/>
</dbReference>
<dbReference type="Proteomes" id="UP000622552">
    <property type="component" value="Unassembled WGS sequence"/>
</dbReference>
<dbReference type="AlphaFoldDB" id="A0A8J7KTE7"/>
<evidence type="ECO:0000256" key="1">
    <source>
        <dbReference type="ARBA" id="ARBA00010990"/>
    </source>
</evidence>
<reference evidence="4" key="1">
    <citation type="submission" date="2020-11" db="EMBL/GenBank/DDBJ databases">
        <title>Sequencing the genomes of 1000 actinobacteria strains.</title>
        <authorList>
            <person name="Klenk H.-P."/>
        </authorList>
    </citation>
    <scope>NUCLEOTIDE SEQUENCE</scope>
    <source>
        <strain evidence="4">DSM 45356</strain>
    </source>
</reference>
<feature type="domain" description="4'-phosphopantetheinyl transferase" evidence="3">
    <location>
        <begin position="112"/>
        <end position="176"/>
    </location>
</feature>
<evidence type="ECO:0000313" key="5">
    <source>
        <dbReference type="Proteomes" id="UP000622552"/>
    </source>
</evidence>
<dbReference type="PANTHER" id="PTHR12215:SF10">
    <property type="entry name" value="L-AMINOADIPATE-SEMIALDEHYDE DEHYDROGENASE-PHOSPHOPANTETHEINYL TRANSFERASE"/>
    <property type="match status" value="1"/>
</dbReference>
<evidence type="ECO:0000259" key="3">
    <source>
        <dbReference type="Pfam" id="PF01648"/>
    </source>
</evidence>
<dbReference type="InterPro" id="IPR050559">
    <property type="entry name" value="P-Pant_transferase_sf"/>
</dbReference>
<dbReference type="RefSeq" id="WP_197007178.1">
    <property type="nucleotide sequence ID" value="NZ_BONS01000005.1"/>
</dbReference>
<name>A0A8J7KTE7_9ACTN</name>
<dbReference type="PANTHER" id="PTHR12215">
    <property type="entry name" value="PHOSPHOPANTETHEINE TRANSFERASE"/>
    <property type="match status" value="1"/>
</dbReference>
<dbReference type="GO" id="GO:0000287">
    <property type="term" value="F:magnesium ion binding"/>
    <property type="evidence" value="ECO:0007669"/>
    <property type="project" value="InterPro"/>
</dbReference>
<keyword evidence="5" id="KW-1185">Reference proteome</keyword>
<evidence type="ECO:0000256" key="2">
    <source>
        <dbReference type="ARBA" id="ARBA00022679"/>
    </source>
</evidence>
<dbReference type="Gene3D" id="3.90.470.20">
    <property type="entry name" value="4'-phosphopantetheinyl transferase domain"/>
    <property type="match status" value="1"/>
</dbReference>
<dbReference type="SUPFAM" id="SSF56214">
    <property type="entry name" value="4'-phosphopantetheinyl transferase"/>
    <property type="match status" value="2"/>
</dbReference>
<dbReference type="GO" id="GO:0005829">
    <property type="term" value="C:cytosol"/>
    <property type="evidence" value="ECO:0007669"/>
    <property type="project" value="TreeGrafter"/>
</dbReference>
<organism evidence="4 5">
    <name type="scientific">Longispora fulva</name>
    <dbReference type="NCBI Taxonomy" id="619741"/>
    <lineage>
        <taxon>Bacteria</taxon>
        <taxon>Bacillati</taxon>
        <taxon>Actinomycetota</taxon>
        <taxon>Actinomycetes</taxon>
        <taxon>Micromonosporales</taxon>
        <taxon>Micromonosporaceae</taxon>
        <taxon>Longispora</taxon>
    </lineage>
</organism>
<comment type="caution">
    <text evidence="4">The sequence shown here is derived from an EMBL/GenBank/DDBJ whole genome shotgun (WGS) entry which is preliminary data.</text>
</comment>
<sequence length="225" mass="23949">MTTPPPTLAMVDDTAGVLAHGGGELLTDAELARAGAYRREVDRADYVAAHVLVRRCVAALLDVPAGDVVLRQRCAGCGATDHGRPYVQDRPEVHVSLSHTRGAVAAAAGWAPVGVDVEAIGRQLDDGLMAKVLSDGELEAVRNAGDPRAAFIRQWVRKEALIKVGAASLGRLRDTDLSGLPAHVPAGTPERARFDPWHVLDWLDPAHRYGFAAVSTHQTRLVTPA</sequence>
<dbReference type="EC" id="2.7.8.-" evidence="4"/>
<dbReference type="EMBL" id="JADOUF010000001">
    <property type="protein sequence ID" value="MBG6140652.1"/>
    <property type="molecule type" value="Genomic_DNA"/>
</dbReference>
<comment type="similarity">
    <text evidence="1">Belongs to the P-Pant transferase superfamily. Gsp/Sfp/HetI/AcpT family.</text>
</comment>
<dbReference type="GO" id="GO:0019878">
    <property type="term" value="P:lysine biosynthetic process via aminoadipic acid"/>
    <property type="evidence" value="ECO:0007669"/>
    <property type="project" value="TreeGrafter"/>
</dbReference>
<dbReference type="InterPro" id="IPR037143">
    <property type="entry name" value="4-PPantetheinyl_Trfase_dom_sf"/>
</dbReference>
<proteinExistence type="inferred from homology"/>